<dbReference type="Proteomes" id="UP000541969">
    <property type="component" value="Unassembled WGS sequence"/>
</dbReference>
<dbReference type="Pfam" id="PF00356">
    <property type="entry name" value="LacI"/>
    <property type="match status" value="1"/>
</dbReference>
<reference evidence="5 6" key="1">
    <citation type="submission" date="2020-07" db="EMBL/GenBank/DDBJ databases">
        <title>Sequencing the genomes of 1000 actinobacteria strains.</title>
        <authorList>
            <person name="Klenk H.-P."/>
        </authorList>
    </citation>
    <scope>NUCLEOTIDE SEQUENCE [LARGE SCALE GENOMIC DNA]</scope>
    <source>
        <strain evidence="5 6">DSM 104001</strain>
    </source>
</reference>
<evidence type="ECO:0000313" key="5">
    <source>
        <dbReference type="EMBL" id="NYJ06887.1"/>
    </source>
</evidence>
<protein>
    <submittedName>
        <fullName evidence="5">LacI family transcriptional regulator</fullName>
    </submittedName>
</protein>
<dbReference type="PANTHER" id="PTHR30146:SF153">
    <property type="entry name" value="LACTOSE OPERON REPRESSOR"/>
    <property type="match status" value="1"/>
</dbReference>
<dbReference type="PANTHER" id="PTHR30146">
    <property type="entry name" value="LACI-RELATED TRANSCRIPTIONAL REPRESSOR"/>
    <property type="match status" value="1"/>
</dbReference>
<keyword evidence="3" id="KW-0804">Transcription</keyword>
<dbReference type="GO" id="GO:0003700">
    <property type="term" value="F:DNA-binding transcription factor activity"/>
    <property type="evidence" value="ECO:0007669"/>
    <property type="project" value="TreeGrafter"/>
</dbReference>
<dbReference type="InterPro" id="IPR000843">
    <property type="entry name" value="HTH_LacI"/>
</dbReference>
<dbReference type="Pfam" id="PF13377">
    <property type="entry name" value="Peripla_BP_3"/>
    <property type="match status" value="1"/>
</dbReference>
<dbReference type="Gene3D" id="3.40.50.2300">
    <property type="match status" value="2"/>
</dbReference>
<dbReference type="EMBL" id="JACBZT010000001">
    <property type="protein sequence ID" value="NYJ06887.1"/>
    <property type="molecule type" value="Genomic_DNA"/>
</dbReference>
<evidence type="ECO:0000259" key="4">
    <source>
        <dbReference type="PROSITE" id="PS50932"/>
    </source>
</evidence>
<evidence type="ECO:0000256" key="2">
    <source>
        <dbReference type="ARBA" id="ARBA00023125"/>
    </source>
</evidence>
<evidence type="ECO:0000256" key="3">
    <source>
        <dbReference type="ARBA" id="ARBA00023163"/>
    </source>
</evidence>
<dbReference type="InterPro" id="IPR028082">
    <property type="entry name" value="Peripla_BP_I"/>
</dbReference>
<dbReference type="SUPFAM" id="SSF47413">
    <property type="entry name" value="lambda repressor-like DNA-binding domains"/>
    <property type="match status" value="1"/>
</dbReference>
<dbReference type="SUPFAM" id="SSF53822">
    <property type="entry name" value="Periplasmic binding protein-like I"/>
    <property type="match status" value="1"/>
</dbReference>
<keyword evidence="6" id="KW-1185">Reference proteome</keyword>
<evidence type="ECO:0000256" key="1">
    <source>
        <dbReference type="ARBA" id="ARBA00023015"/>
    </source>
</evidence>
<comment type="caution">
    <text evidence="5">The sequence shown here is derived from an EMBL/GenBank/DDBJ whole genome shotgun (WGS) entry which is preliminary data.</text>
</comment>
<dbReference type="InterPro" id="IPR010982">
    <property type="entry name" value="Lambda_DNA-bd_dom_sf"/>
</dbReference>
<organism evidence="5 6">
    <name type="scientific">Petropleomorpha daqingensis</name>
    <dbReference type="NCBI Taxonomy" id="2026353"/>
    <lineage>
        <taxon>Bacteria</taxon>
        <taxon>Bacillati</taxon>
        <taxon>Actinomycetota</taxon>
        <taxon>Actinomycetes</taxon>
        <taxon>Geodermatophilales</taxon>
        <taxon>Geodermatophilaceae</taxon>
        <taxon>Petropleomorpha</taxon>
    </lineage>
</organism>
<gene>
    <name evidence="5" type="ORF">GGQ55_003165</name>
</gene>
<dbReference type="Gene3D" id="1.10.260.40">
    <property type="entry name" value="lambda repressor-like DNA-binding domains"/>
    <property type="match status" value="1"/>
</dbReference>
<keyword evidence="1" id="KW-0805">Transcription regulation</keyword>
<sequence length="362" mass="37950">MRPVPTKDGRPTLATVAAAAGVSVATVSKVLNGRSDVAPATRGLVQELLEQFDYAGRPADAVRRAVPATRPTVELVYAGELNAYSTEVLQGLLDAGQEMDVAVVVSMRRHGQRRSGSGRPSAWASELAAAGRRAVITVVDELTSSDLTALSRAGLPLVVIDPVNLPHVDVTSVGSTNFTGGLSATQHLLDLGHRRIAYLGGPATSACNQARMHGYRAAMDAAGLPVLPEYVRYGGFLHEDGLVQGGVLLDLPERPTAVFAGSDETAVGVLEAARARGLRIPDDLSVVGFDDTELARLSSPALTTVRQPLQEMGKVAMRTAMRLAADEEVESHHVELATELVVRQSTAPAPAVLRAHLASSGG</sequence>
<accession>A0A853CHE4</accession>
<proteinExistence type="predicted"/>
<dbReference type="GO" id="GO:0000976">
    <property type="term" value="F:transcription cis-regulatory region binding"/>
    <property type="evidence" value="ECO:0007669"/>
    <property type="project" value="TreeGrafter"/>
</dbReference>
<feature type="domain" description="HTH lacI-type" evidence="4">
    <location>
        <begin position="11"/>
        <end position="68"/>
    </location>
</feature>
<keyword evidence="2" id="KW-0238">DNA-binding</keyword>
<dbReference type="RefSeq" id="WP_179718327.1">
    <property type="nucleotide sequence ID" value="NZ_JACBZT010000001.1"/>
</dbReference>
<dbReference type="SMART" id="SM00354">
    <property type="entry name" value="HTH_LACI"/>
    <property type="match status" value="1"/>
</dbReference>
<dbReference type="InterPro" id="IPR046335">
    <property type="entry name" value="LacI/GalR-like_sensor"/>
</dbReference>
<dbReference type="PROSITE" id="PS50932">
    <property type="entry name" value="HTH_LACI_2"/>
    <property type="match status" value="1"/>
</dbReference>
<dbReference type="AlphaFoldDB" id="A0A853CHE4"/>
<evidence type="ECO:0000313" key="6">
    <source>
        <dbReference type="Proteomes" id="UP000541969"/>
    </source>
</evidence>
<name>A0A853CHE4_9ACTN</name>